<reference evidence="1 2" key="1">
    <citation type="submission" date="2018-01" db="EMBL/GenBank/DDBJ databases">
        <title>Draft genome of the strawberry crown rot pathogen Phytophthora cactorum.</title>
        <authorList>
            <person name="Armitage A.D."/>
            <person name="Lysoe E."/>
            <person name="Nellist C.F."/>
            <person name="Harrison R.J."/>
            <person name="Brurberg M.B."/>
        </authorList>
    </citation>
    <scope>NUCLEOTIDE SEQUENCE [LARGE SCALE GENOMIC DNA]</scope>
    <source>
        <strain evidence="1 2">10300</strain>
    </source>
</reference>
<dbReference type="STRING" id="29920.A0A329SNH4"/>
<dbReference type="Proteomes" id="UP000251314">
    <property type="component" value="Unassembled WGS sequence"/>
</dbReference>
<dbReference type="EMBL" id="MJFZ01000117">
    <property type="protein sequence ID" value="RAW37248.1"/>
    <property type="molecule type" value="Genomic_DNA"/>
</dbReference>
<dbReference type="PANTHER" id="PTHR33206:SF1">
    <property type="entry name" value="DNA-DIRECTED DNA POLYMERASE"/>
    <property type="match status" value="1"/>
</dbReference>
<dbReference type="OrthoDB" id="102977at2759"/>
<evidence type="ECO:0000313" key="2">
    <source>
        <dbReference type="Proteomes" id="UP000251314"/>
    </source>
</evidence>
<protein>
    <recommendedName>
        <fullName evidence="3">C2H2-type domain-containing protein</fullName>
    </recommendedName>
</protein>
<evidence type="ECO:0008006" key="3">
    <source>
        <dbReference type="Google" id="ProtNLM"/>
    </source>
</evidence>
<dbReference type="PANTHER" id="PTHR33206">
    <property type="entry name" value="PROTEIN CBG10425"/>
    <property type="match status" value="1"/>
</dbReference>
<proteinExistence type="predicted"/>
<gene>
    <name evidence="1" type="ORF">PC110_g6496</name>
</gene>
<evidence type="ECO:0000313" key="1">
    <source>
        <dbReference type="EMBL" id="RAW37248.1"/>
    </source>
</evidence>
<dbReference type="VEuPathDB" id="FungiDB:PC110_g6496"/>
<sequence>MTYISNLSHPSNLKRVAELYKVNIDKLKKYISEDYKTDPKYRFYKGTHMESHLYEGIQAGEFYDKLENVLESQKNAFKISIALGYDLISKDDDSFSQYWHPNIGNTAVFDNPVAINRKADIRKKLIPEICSMELADKLKYPSSGYKLRAITGFKIYIYHREHALGDSSAIIPKIIRDNKHVINFLMTSNKCVFHYIAYHTRSDPKKDYWIIQALVKEAFNRYCSYKGYSYSTKLFRNFKPIDLLQLDEMEDCFKLSISVYTMDVESGKIKCIRPSDKKYERLYILSHENHALYISNLDMLQSKYQCPKCEMIFVSSDKLKNHKKNQCELANIESYPAEPTICRPPQTTIKSMLTKYSIKNFDHYIDHFIVYDFEAILKPTGIQHGESTIFTNEHIPVSVSVADSLSGNVRCFVNAEPNDLLKDMFNYIEESDLFAVIGTENIKSVIKNPSYMCSATSDLKMLDISNYVPAGTSYEKYLSTYLGECECNDKIRCVCGLAKGLFPYEHIKSFDVLNPTSLPSKSDFNSDFRETTIGNAVYERVRFVWKHYEMKKVKDLLIWYNNLDVVPFINAIEAQRELFKRFDLDMFPDRVSLPGISEKVMYQTCFNELQHPSKVPAKAFRFSAKRMSGYKHQDVDAKPYSRYGFSRSSQ</sequence>
<name>A0A329SNH4_9STRA</name>
<dbReference type="AlphaFoldDB" id="A0A329SNH4"/>
<keyword evidence="2" id="KW-1185">Reference proteome</keyword>
<comment type="caution">
    <text evidence="1">The sequence shown here is derived from an EMBL/GenBank/DDBJ whole genome shotgun (WGS) entry which is preliminary data.</text>
</comment>
<organism evidence="1 2">
    <name type="scientific">Phytophthora cactorum</name>
    <dbReference type="NCBI Taxonomy" id="29920"/>
    <lineage>
        <taxon>Eukaryota</taxon>
        <taxon>Sar</taxon>
        <taxon>Stramenopiles</taxon>
        <taxon>Oomycota</taxon>
        <taxon>Peronosporomycetes</taxon>
        <taxon>Peronosporales</taxon>
        <taxon>Peronosporaceae</taxon>
        <taxon>Phytophthora</taxon>
    </lineage>
</organism>
<accession>A0A329SNH4</accession>